<sequence>MYLSLADSVSLGKAFVDWPVVSGLAHKGKSMSGVDYAISGQTLLDWTGAAPGQPGLIWPENERSLRIAANNITTQTCQFNIGLVFDS</sequence>
<evidence type="ECO:0000313" key="1">
    <source>
        <dbReference type="EMBL" id="GFO22751.1"/>
    </source>
</evidence>
<dbReference type="EMBL" id="BLXT01005451">
    <property type="protein sequence ID" value="GFO22751.1"/>
    <property type="molecule type" value="Genomic_DNA"/>
</dbReference>
<organism evidence="1 2">
    <name type="scientific">Plakobranchus ocellatus</name>
    <dbReference type="NCBI Taxonomy" id="259542"/>
    <lineage>
        <taxon>Eukaryota</taxon>
        <taxon>Metazoa</taxon>
        <taxon>Spiralia</taxon>
        <taxon>Lophotrochozoa</taxon>
        <taxon>Mollusca</taxon>
        <taxon>Gastropoda</taxon>
        <taxon>Heterobranchia</taxon>
        <taxon>Euthyneura</taxon>
        <taxon>Panpulmonata</taxon>
        <taxon>Sacoglossa</taxon>
        <taxon>Placobranchoidea</taxon>
        <taxon>Plakobranchidae</taxon>
        <taxon>Plakobranchus</taxon>
    </lineage>
</organism>
<gene>
    <name evidence="1" type="ORF">PoB_004925600</name>
</gene>
<comment type="caution">
    <text evidence="1">The sequence shown here is derived from an EMBL/GenBank/DDBJ whole genome shotgun (WGS) entry which is preliminary data.</text>
</comment>
<proteinExistence type="predicted"/>
<dbReference type="Proteomes" id="UP000735302">
    <property type="component" value="Unassembled WGS sequence"/>
</dbReference>
<keyword evidence="2" id="KW-1185">Reference proteome</keyword>
<accession>A0AAV4BHD2</accession>
<dbReference type="AlphaFoldDB" id="A0AAV4BHD2"/>
<name>A0AAV4BHD2_9GAST</name>
<protein>
    <submittedName>
        <fullName evidence="1">Uncharacterized protein</fullName>
    </submittedName>
</protein>
<evidence type="ECO:0000313" key="2">
    <source>
        <dbReference type="Proteomes" id="UP000735302"/>
    </source>
</evidence>
<reference evidence="1 2" key="1">
    <citation type="journal article" date="2021" name="Elife">
        <title>Chloroplast acquisition without the gene transfer in kleptoplastic sea slugs, Plakobranchus ocellatus.</title>
        <authorList>
            <person name="Maeda T."/>
            <person name="Takahashi S."/>
            <person name="Yoshida T."/>
            <person name="Shimamura S."/>
            <person name="Takaki Y."/>
            <person name="Nagai Y."/>
            <person name="Toyoda A."/>
            <person name="Suzuki Y."/>
            <person name="Arimoto A."/>
            <person name="Ishii H."/>
            <person name="Satoh N."/>
            <person name="Nishiyama T."/>
            <person name="Hasebe M."/>
            <person name="Maruyama T."/>
            <person name="Minagawa J."/>
            <person name="Obokata J."/>
            <person name="Shigenobu S."/>
        </authorList>
    </citation>
    <scope>NUCLEOTIDE SEQUENCE [LARGE SCALE GENOMIC DNA]</scope>
</reference>